<protein>
    <submittedName>
        <fullName evidence="4">Nucleoside hydrolase</fullName>
    </submittedName>
</protein>
<keyword evidence="2" id="KW-0326">Glycosidase</keyword>
<evidence type="ECO:0000313" key="4">
    <source>
        <dbReference type="EMBL" id="PSF36764.1"/>
    </source>
</evidence>
<dbReference type="InterPro" id="IPR001910">
    <property type="entry name" value="Inosine/uridine_hydrolase_dom"/>
</dbReference>
<dbReference type="GO" id="GO:0005829">
    <property type="term" value="C:cytosol"/>
    <property type="evidence" value="ECO:0007669"/>
    <property type="project" value="TreeGrafter"/>
</dbReference>
<keyword evidence="1 4" id="KW-0378">Hydrolase</keyword>
<comment type="caution">
    <text evidence="4">The sequence shown here is derived from an EMBL/GenBank/DDBJ whole genome shotgun (WGS) entry which is preliminary data.</text>
</comment>
<evidence type="ECO:0000256" key="1">
    <source>
        <dbReference type="ARBA" id="ARBA00022801"/>
    </source>
</evidence>
<dbReference type="Pfam" id="PF01156">
    <property type="entry name" value="IU_nuc_hydro"/>
    <property type="match status" value="1"/>
</dbReference>
<sequence>MTTPKVKIILDTDPGGDDAFALLWLLSLVKQGLVNLIAVTTVDGNVHAKYTFVGASKLLKLAGFDDVEVAKGIIGGSASDIEDAGSLHGADGMGNLTHMLPECTNNYETARFADEVLIEKLNALPGEITIIAIAPLTNLAAAEIKSPGILKKAKQIIIMGGAFLTHGNLTPEAEFNIAYDAIAAKIVFQSRDDLIVLPLDVTRKLIFTNLIAQNIIKVNINSAISRFIRSLCEFMCQNALSYRETNGLEGFLVHDAVTLAYLFYPETLSFRRALVKIETAGEWTMGKTLFDNRHKTKVGANAWVAMDVDPVNLLAAMSEDLKILIQNT</sequence>
<dbReference type="PANTHER" id="PTHR12304:SF4">
    <property type="entry name" value="URIDINE NUCLEOSIDASE"/>
    <property type="match status" value="1"/>
</dbReference>
<evidence type="ECO:0000259" key="3">
    <source>
        <dbReference type="Pfam" id="PF01156"/>
    </source>
</evidence>
<organism evidence="4 5">
    <name type="scientific">Aphanothece hegewaldii CCALA 016</name>
    <dbReference type="NCBI Taxonomy" id="2107694"/>
    <lineage>
        <taxon>Bacteria</taxon>
        <taxon>Bacillati</taxon>
        <taxon>Cyanobacteriota</taxon>
        <taxon>Cyanophyceae</taxon>
        <taxon>Oscillatoriophycideae</taxon>
        <taxon>Chroococcales</taxon>
        <taxon>Aphanothecaceae</taxon>
        <taxon>Aphanothece</taxon>
    </lineage>
</organism>
<dbReference type="AlphaFoldDB" id="A0A2T1LX45"/>
<dbReference type="GO" id="GO:0008477">
    <property type="term" value="F:purine nucleosidase activity"/>
    <property type="evidence" value="ECO:0007669"/>
    <property type="project" value="TreeGrafter"/>
</dbReference>
<keyword evidence="5" id="KW-1185">Reference proteome</keyword>
<dbReference type="InterPro" id="IPR023186">
    <property type="entry name" value="IUNH"/>
</dbReference>
<dbReference type="SUPFAM" id="SSF53590">
    <property type="entry name" value="Nucleoside hydrolase"/>
    <property type="match status" value="1"/>
</dbReference>
<evidence type="ECO:0000313" key="5">
    <source>
        <dbReference type="Proteomes" id="UP000239001"/>
    </source>
</evidence>
<evidence type="ECO:0000256" key="2">
    <source>
        <dbReference type="ARBA" id="ARBA00023295"/>
    </source>
</evidence>
<accession>A0A2T1LX45</accession>
<dbReference type="OrthoDB" id="9797882at2"/>
<dbReference type="InterPro" id="IPR036452">
    <property type="entry name" value="Ribo_hydro-like"/>
</dbReference>
<name>A0A2T1LX45_9CHRO</name>
<reference evidence="4 5" key="1">
    <citation type="submission" date="2018-03" db="EMBL/GenBank/DDBJ databases">
        <title>The ancient ancestry and fast evolution of plastids.</title>
        <authorList>
            <person name="Moore K.R."/>
            <person name="Magnabosco C."/>
            <person name="Momper L."/>
            <person name="Gold D.A."/>
            <person name="Bosak T."/>
            <person name="Fournier G.P."/>
        </authorList>
    </citation>
    <scope>NUCLEOTIDE SEQUENCE [LARGE SCALE GENOMIC DNA]</scope>
    <source>
        <strain evidence="4 5">CCALA 016</strain>
    </source>
</reference>
<feature type="domain" description="Inosine/uridine-preferring nucleoside hydrolase" evidence="3">
    <location>
        <begin position="8"/>
        <end position="310"/>
    </location>
</feature>
<reference evidence="4 5" key="2">
    <citation type="submission" date="2018-03" db="EMBL/GenBank/DDBJ databases">
        <authorList>
            <person name="Keele B.F."/>
        </authorList>
    </citation>
    <scope>NUCLEOTIDE SEQUENCE [LARGE SCALE GENOMIC DNA]</scope>
    <source>
        <strain evidence="4 5">CCALA 016</strain>
    </source>
</reference>
<dbReference type="GO" id="GO:0006152">
    <property type="term" value="P:purine nucleoside catabolic process"/>
    <property type="evidence" value="ECO:0007669"/>
    <property type="project" value="TreeGrafter"/>
</dbReference>
<dbReference type="EMBL" id="PXOH01000012">
    <property type="protein sequence ID" value="PSF36764.1"/>
    <property type="molecule type" value="Genomic_DNA"/>
</dbReference>
<proteinExistence type="predicted"/>
<dbReference type="Proteomes" id="UP000239001">
    <property type="component" value="Unassembled WGS sequence"/>
</dbReference>
<dbReference type="PANTHER" id="PTHR12304">
    <property type="entry name" value="INOSINE-URIDINE PREFERRING NUCLEOSIDE HYDROLASE"/>
    <property type="match status" value="1"/>
</dbReference>
<dbReference type="Gene3D" id="3.90.245.10">
    <property type="entry name" value="Ribonucleoside hydrolase-like"/>
    <property type="match status" value="1"/>
</dbReference>
<gene>
    <name evidence="4" type="ORF">C7H19_12400</name>
</gene>